<organism evidence="1 2">
    <name type="scientific">Actinacidiphila guanduensis</name>
    <dbReference type="NCBI Taxonomy" id="310781"/>
    <lineage>
        <taxon>Bacteria</taxon>
        <taxon>Bacillati</taxon>
        <taxon>Actinomycetota</taxon>
        <taxon>Actinomycetes</taxon>
        <taxon>Kitasatosporales</taxon>
        <taxon>Streptomycetaceae</taxon>
        <taxon>Actinacidiphila</taxon>
    </lineage>
</organism>
<dbReference type="Proteomes" id="UP000199341">
    <property type="component" value="Unassembled WGS sequence"/>
</dbReference>
<evidence type="ECO:0000313" key="1">
    <source>
        <dbReference type="EMBL" id="SDN66422.1"/>
    </source>
</evidence>
<name>A0A1H0D8A1_9ACTN</name>
<protein>
    <submittedName>
        <fullName evidence="1">Uncharacterized protein</fullName>
    </submittedName>
</protein>
<dbReference type="EMBL" id="FNIE01000005">
    <property type="protein sequence ID" value="SDN66422.1"/>
    <property type="molecule type" value="Genomic_DNA"/>
</dbReference>
<proteinExistence type="predicted"/>
<gene>
    <name evidence="1" type="ORF">SAMN05216259_105113</name>
</gene>
<evidence type="ECO:0000313" key="2">
    <source>
        <dbReference type="Proteomes" id="UP000199341"/>
    </source>
</evidence>
<accession>A0A1H0D8A1</accession>
<keyword evidence="2" id="KW-1185">Reference proteome</keyword>
<sequence>MPVPRQGVRTMISQSPKVPWAYGRTSSVVSVSPVQSSALSGRPYAYPTVSPPTVPSTQAHPGCPECRSSRCANRSTAKNGSPAASRAYSSAYTASSSERMWFACACVYRLMASTFPEVIRCPSYLAAHAGRCGGASQ</sequence>
<dbReference type="AlphaFoldDB" id="A0A1H0D8A1"/>
<reference evidence="1 2" key="1">
    <citation type="submission" date="2016-10" db="EMBL/GenBank/DDBJ databases">
        <authorList>
            <person name="de Groot N.N."/>
        </authorList>
    </citation>
    <scope>NUCLEOTIDE SEQUENCE [LARGE SCALE GENOMIC DNA]</scope>
    <source>
        <strain evidence="1 2">CGMCC 4.2022</strain>
    </source>
</reference>